<sequence>MGLGYYKKLKKRHILKRLVTERFSEPLHMNIVAFFVWIFGSYKAKIWFDLVLRQNHAYSLLQAAEHAIANGIKKITVIEFGVATGGGLMNIGKICQKLSKIYQVEFQVFGFDTGEGMPEPMDYRDHPELYKKGDFKMNRLLLESRLPANCQLVIGKVKDTIPHFLQHTDLINAPIGFISFDLDYYYSTKEALSILQHHPESYLSRFPVYFDDIALWSHNSWGGELLAIEEFNQTHPMRKIEQNRFLFYNRIFKHAAWLEQIYFVHVLDAPVRNRIRVNEPADVLVNPYL</sequence>
<comment type="caution">
    <text evidence="1">The sequence shown here is derived from an EMBL/GenBank/DDBJ whole genome shotgun (WGS) entry which is preliminary data.</text>
</comment>
<reference evidence="1 2" key="1">
    <citation type="submission" date="2016-10" db="EMBL/GenBank/DDBJ databases">
        <authorList>
            <person name="Varghese N."/>
            <person name="Submissions S."/>
        </authorList>
    </citation>
    <scope>NUCLEOTIDE SEQUENCE [LARGE SCALE GENOMIC DNA]</scope>
    <source>
        <strain evidence="1 2">DSM 25353</strain>
    </source>
</reference>
<accession>A0A8X8IAR6</accession>
<dbReference type="PANTHER" id="PTHR40036">
    <property type="entry name" value="MACROCIN O-METHYLTRANSFERASE"/>
    <property type="match status" value="1"/>
</dbReference>
<evidence type="ECO:0000313" key="1">
    <source>
        <dbReference type="EMBL" id="SDW53201.1"/>
    </source>
</evidence>
<protein>
    <recommendedName>
        <fullName evidence="3">Macrocin-O-methyltransferase (TylF)</fullName>
    </recommendedName>
</protein>
<gene>
    <name evidence="1" type="ORF">SAMN05444410_103208</name>
</gene>
<evidence type="ECO:0008006" key="3">
    <source>
        <dbReference type="Google" id="ProtNLM"/>
    </source>
</evidence>
<name>A0A8X8IAR6_9BACT</name>
<dbReference type="EMBL" id="FNNO01000003">
    <property type="protein sequence ID" value="SDW53201.1"/>
    <property type="molecule type" value="Genomic_DNA"/>
</dbReference>
<dbReference type="Gene3D" id="3.40.50.150">
    <property type="entry name" value="Vaccinia Virus protein VP39"/>
    <property type="match status" value="1"/>
</dbReference>
<dbReference type="AlphaFoldDB" id="A0A8X8IAR6"/>
<evidence type="ECO:0000313" key="2">
    <source>
        <dbReference type="Proteomes" id="UP000198711"/>
    </source>
</evidence>
<dbReference type="PANTHER" id="PTHR40036:SF1">
    <property type="entry name" value="MACROCIN O-METHYLTRANSFERASE"/>
    <property type="match status" value="1"/>
</dbReference>
<keyword evidence="2" id="KW-1185">Reference proteome</keyword>
<dbReference type="InterPro" id="IPR029063">
    <property type="entry name" value="SAM-dependent_MTases_sf"/>
</dbReference>
<organism evidence="1 2">
    <name type="scientific">Hydrobacter penzbergensis</name>
    <dbReference type="NCBI Taxonomy" id="1235997"/>
    <lineage>
        <taxon>Bacteria</taxon>
        <taxon>Pseudomonadati</taxon>
        <taxon>Bacteroidota</taxon>
        <taxon>Chitinophagia</taxon>
        <taxon>Chitinophagales</taxon>
        <taxon>Chitinophagaceae</taxon>
        <taxon>Hydrobacter</taxon>
    </lineage>
</organism>
<proteinExistence type="predicted"/>
<dbReference type="InterPro" id="IPR008884">
    <property type="entry name" value="TylF_MeTrfase"/>
</dbReference>
<dbReference type="Proteomes" id="UP000198711">
    <property type="component" value="Unassembled WGS sequence"/>
</dbReference>